<evidence type="ECO:0000256" key="1">
    <source>
        <dbReference type="ARBA" id="ARBA00004141"/>
    </source>
</evidence>
<dbReference type="PANTHER" id="PTHR13439">
    <property type="entry name" value="CT120 PROTEIN"/>
    <property type="match status" value="1"/>
</dbReference>
<evidence type="ECO:0000256" key="5">
    <source>
        <dbReference type="PROSITE-ProRule" id="PRU00205"/>
    </source>
</evidence>
<evidence type="ECO:0000256" key="6">
    <source>
        <dbReference type="SAM" id="Phobius"/>
    </source>
</evidence>
<dbReference type="EMBL" id="JARPOI010000012">
    <property type="protein sequence ID" value="KAJ9167096.1"/>
    <property type="molecule type" value="Genomic_DNA"/>
</dbReference>
<feature type="transmembrane region" description="Helical" evidence="6">
    <location>
        <begin position="242"/>
        <end position="267"/>
    </location>
</feature>
<reference evidence="8 10" key="1">
    <citation type="journal article" date="2023" name="Plant Biotechnol. J.">
        <title>Chromosome-level wild Hevea brasiliensis genome provides new tools for genomic-assisted breeding and valuable loci to elevate rubber yield.</title>
        <authorList>
            <person name="Cheng H."/>
            <person name="Song X."/>
            <person name="Hu Y."/>
            <person name="Wu T."/>
            <person name="Yang Q."/>
            <person name="An Z."/>
            <person name="Feng S."/>
            <person name="Deng Z."/>
            <person name="Wu W."/>
            <person name="Zeng X."/>
            <person name="Tu M."/>
            <person name="Wang X."/>
            <person name="Huang H."/>
        </authorList>
    </citation>
    <scope>NUCLEOTIDE SEQUENCE [LARGE SCALE GENOMIC DNA]</scope>
    <source>
        <strain evidence="8">MT/VB/25A 57/8</strain>
    </source>
</reference>
<dbReference type="Proteomes" id="UP001174677">
    <property type="component" value="Chromosome 12"/>
</dbReference>
<dbReference type="PANTHER" id="PTHR13439:SF4">
    <property type="entry name" value="TLC DOMAIN-CONTAINING PROTEIN"/>
    <property type="match status" value="1"/>
</dbReference>
<keyword evidence="10" id="KW-1185">Reference proteome</keyword>
<feature type="transmembrane region" description="Helical" evidence="6">
    <location>
        <begin position="139"/>
        <end position="162"/>
    </location>
</feature>
<evidence type="ECO:0000259" key="7">
    <source>
        <dbReference type="PROSITE" id="PS50922"/>
    </source>
</evidence>
<feature type="transmembrane region" description="Helical" evidence="6">
    <location>
        <begin position="15"/>
        <end position="35"/>
    </location>
</feature>
<feature type="transmembrane region" description="Helical" evidence="6">
    <location>
        <begin position="42"/>
        <end position="63"/>
    </location>
</feature>
<dbReference type="Pfam" id="PF03798">
    <property type="entry name" value="TRAM_LAG1_CLN8"/>
    <property type="match status" value="1"/>
</dbReference>
<comment type="subcellular location">
    <subcellularLocation>
        <location evidence="1">Membrane</location>
        <topology evidence="1">Multi-pass membrane protein</topology>
    </subcellularLocation>
</comment>
<evidence type="ECO:0000256" key="3">
    <source>
        <dbReference type="ARBA" id="ARBA00022989"/>
    </source>
</evidence>
<feature type="transmembrane region" description="Helical" evidence="6">
    <location>
        <begin position="207"/>
        <end position="230"/>
    </location>
</feature>
<dbReference type="InterPro" id="IPR006634">
    <property type="entry name" value="TLC-dom"/>
</dbReference>
<dbReference type="SMART" id="SM00724">
    <property type="entry name" value="TLC"/>
    <property type="match status" value="1"/>
</dbReference>
<comment type="caution">
    <text evidence="8">The sequence shown here is derived from an EMBL/GenBank/DDBJ whole genome shotgun (WGS) entry which is preliminary data.</text>
</comment>
<evidence type="ECO:0000313" key="10">
    <source>
        <dbReference type="Proteomes" id="UP001174677"/>
    </source>
</evidence>
<accession>A0ABQ9LJ62</accession>
<organism evidence="8 10">
    <name type="scientific">Hevea brasiliensis</name>
    <name type="common">Para rubber tree</name>
    <name type="synonym">Siphonia brasiliensis</name>
    <dbReference type="NCBI Taxonomy" id="3981"/>
    <lineage>
        <taxon>Eukaryota</taxon>
        <taxon>Viridiplantae</taxon>
        <taxon>Streptophyta</taxon>
        <taxon>Embryophyta</taxon>
        <taxon>Tracheophyta</taxon>
        <taxon>Spermatophyta</taxon>
        <taxon>Magnoliopsida</taxon>
        <taxon>eudicotyledons</taxon>
        <taxon>Gunneridae</taxon>
        <taxon>Pentapetalae</taxon>
        <taxon>rosids</taxon>
        <taxon>fabids</taxon>
        <taxon>Malpighiales</taxon>
        <taxon>Euphorbiaceae</taxon>
        <taxon>Crotonoideae</taxon>
        <taxon>Micrandreae</taxon>
        <taxon>Hevea</taxon>
    </lineage>
</organism>
<evidence type="ECO:0000256" key="2">
    <source>
        <dbReference type="ARBA" id="ARBA00022692"/>
    </source>
</evidence>
<evidence type="ECO:0000256" key="4">
    <source>
        <dbReference type="ARBA" id="ARBA00023136"/>
    </source>
</evidence>
<dbReference type="InterPro" id="IPR050846">
    <property type="entry name" value="TLCD"/>
</dbReference>
<dbReference type="PROSITE" id="PS50922">
    <property type="entry name" value="TLC"/>
    <property type="match status" value="1"/>
</dbReference>
<keyword evidence="4 5" id="KW-0472">Membrane</keyword>
<dbReference type="EMBL" id="JARPOI010000012">
    <property type="protein sequence ID" value="KAJ9166658.1"/>
    <property type="molecule type" value="Genomic_DNA"/>
</dbReference>
<evidence type="ECO:0000313" key="9">
    <source>
        <dbReference type="EMBL" id="KAJ9167096.1"/>
    </source>
</evidence>
<protein>
    <recommendedName>
        <fullName evidence="7">TLC domain-containing protein</fullName>
    </recommendedName>
</protein>
<feature type="domain" description="TLC" evidence="7">
    <location>
        <begin position="64"/>
        <end position="275"/>
    </location>
</feature>
<sequence>MARTRTAHNRNDNRAGPFFFATLILWLVSVWFEILFNKRRELLWIIAGTFLFQIANWVIRFFVSRDPLFVNTSVSLLHSIITSVSVVFILVHQCLKTGSDGLFEHSQLVGGTWELAYPTLCFSCGYFAYDQLDMLLYRLYSGLIPSILMHHLILLICFTLALYRNATVNYLILTLICELHSIFLHVRKVRRMAGVRDAKSKIVKLEWFLNWVTFIFARSMSHILITIKLIGDASKFERGVQLPLALFGMAGMNLLNVGLGIDLFNAFKRERNPHKSSHNHGE</sequence>
<proteinExistence type="predicted"/>
<keyword evidence="3 6" id="KW-1133">Transmembrane helix</keyword>
<keyword evidence="2 5" id="KW-0812">Transmembrane</keyword>
<feature type="transmembrane region" description="Helical" evidence="6">
    <location>
        <begin position="69"/>
        <end position="91"/>
    </location>
</feature>
<evidence type="ECO:0000313" key="8">
    <source>
        <dbReference type="EMBL" id="KAJ9166658.1"/>
    </source>
</evidence>
<gene>
    <name evidence="8" type="ORF">P3X46_021376</name>
    <name evidence="9" type="ORF">P3X46_021772</name>
</gene>
<name>A0ABQ9LJ62_HEVBR</name>
<feature type="transmembrane region" description="Helical" evidence="6">
    <location>
        <begin position="168"/>
        <end position="186"/>
    </location>
</feature>